<evidence type="ECO:0000256" key="5">
    <source>
        <dbReference type="ARBA" id="ARBA00023002"/>
    </source>
</evidence>
<evidence type="ECO:0000256" key="10">
    <source>
        <dbReference type="PIRSR" id="PIRSR000350-4"/>
    </source>
</evidence>
<feature type="disulfide bond" description="Redox-active" evidence="10">
    <location>
        <begin position="47"/>
        <end position="52"/>
    </location>
</feature>
<dbReference type="InterPro" id="IPR004099">
    <property type="entry name" value="Pyr_nucl-diS_OxRdtase_dimer"/>
</dbReference>
<keyword evidence="5 11" id="KW-0560">Oxidoreductase</keyword>
<evidence type="ECO:0000256" key="1">
    <source>
        <dbReference type="ARBA" id="ARBA00007532"/>
    </source>
</evidence>
<evidence type="ECO:0000256" key="11">
    <source>
        <dbReference type="RuleBase" id="RU003691"/>
    </source>
</evidence>
<keyword evidence="9" id="KW-0520">NAD</keyword>
<evidence type="ECO:0000259" key="13">
    <source>
        <dbReference type="Pfam" id="PF02852"/>
    </source>
</evidence>
<dbReference type="GO" id="GO:0016668">
    <property type="term" value="F:oxidoreductase activity, acting on a sulfur group of donors, NAD(P) as acceptor"/>
    <property type="evidence" value="ECO:0007669"/>
    <property type="project" value="InterPro"/>
</dbReference>
<dbReference type="NCBIfam" id="TIGR03452">
    <property type="entry name" value="mycothione_red"/>
    <property type="match status" value="1"/>
</dbReference>
<feature type="binding site" evidence="9">
    <location>
        <position position="320"/>
    </location>
    <ligand>
        <name>FAD</name>
        <dbReference type="ChEBI" id="CHEBI:57692"/>
    </ligand>
</feature>
<comment type="cofactor">
    <cofactor evidence="9">
        <name>FAD</name>
        <dbReference type="ChEBI" id="CHEBI:57692"/>
    </cofactor>
    <text evidence="9">Binds 1 FAD per subunit.</text>
</comment>
<reference evidence="16" key="1">
    <citation type="submission" date="2017-08" db="EMBL/GenBank/DDBJ databases">
        <authorList>
            <person name="Varghese N."/>
            <person name="Submissions S."/>
        </authorList>
    </citation>
    <scope>NUCLEOTIDE SEQUENCE [LARGE SCALE GENOMIC DNA]</scope>
    <source>
        <strain evidence="16">USBA17B2</strain>
    </source>
</reference>
<evidence type="ECO:0000313" key="15">
    <source>
        <dbReference type="EMBL" id="SOC52476.1"/>
    </source>
</evidence>
<evidence type="ECO:0000256" key="4">
    <source>
        <dbReference type="ARBA" id="ARBA00022857"/>
    </source>
</evidence>
<sequence>MSDTTHYDLVIIGSGSGNALVTPELESRRTAVIDRGSGSEHAFGGTCLNVGCIPTKMFVYAAEVAHTVRDAGRFGIDATLEGVRWRDIRDRIFGRIDPISEGGRDYRRDADHTEAYLGHGRFVGERELEVEITLPGGRHEVGSRQRVSGDQVVIATGARPRVPDVVARSGVPFHTSDTVMRIDELPASMVVVGGGVVAAEFAHVFSALGVRVTVVTRTERLLRVLDAELSQAFTDLAREKWDVHTDAEPVAVRRGGDGVRLDLADGTSVTGELLLVATGRSPNSDDLGLDVGGVRVREDGRVEVDEHGRTSAAGVWALGDVSSPHQLKHVANHEARVVAHNLLHPGSLMTFDHRYVPAAVFSDPQVATVGLTEQQARDAGYDVTVKTQRYGDVAYGWAMEDTTSLFKVVGDRRTGQVLGAHAIGPHSSSLIQPVIQALSLPGPAGPPTAHELARGQYWIHPALSEVLENALLGLDVAPYEDVTAGYDPSGEDEQQPETVGSAT</sequence>
<feature type="domain" description="Pyridine nucleotide-disulphide oxidoreductase dimerisation" evidence="13">
    <location>
        <begin position="356"/>
        <end position="470"/>
    </location>
</feature>
<dbReference type="Pfam" id="PF02852">
    <property type="entry name" value="Pyr_redox_dim"/>
    <property type="match status" value="1"/>
</dbReference>
<gene>
    <name evidence="15" type="ORF">SAMN05421879_101592</name>
</gene>
<proteinExistence type="inferred from homology"/>
<dbReference type="PRINTS" id="PR00411">
    <property type="entry name" value="PNDRDTASEI"/>
</dbReference>
<dbReference type="PIRSF" id="PIRSF000350">
    <property type="entry name" value="Mercury_reductase_MerA"/>
    <property type="match status" value="1"/>
</dbReference>
<dbReference type="PANTHER" id="PTHR43014:SF5">
    <property type="entry name" value="GLUTATHIONE REDUCTASE (NADPH)"/>
    <property type="match status" value="1"/>
</dbReference>
<feature type="domain" description="FAD/NAD(P)-binding" evidence="14">
    <location>
        <begin position="7"/>
        <end position="332"/>
    </location>
</feature>
<dbReference type="Gene3D" id="3.30.390.30">
    <property type="match status" value="1"/>
</dbReference>
<evidence type="ECO:0000256" key="7">
    <source>
        <dbReference type="ARBA" id="ARBA00023284"/>
    </source>
</evidence>
<keyword evidence="3 9" id="KW-0274">FAD</keyword>
<evidence type="ECO:0000313" key="16">
    <source>
        <dbReference type="Proteomes" id="UP000219688"/>
    </source>
</evidence>
<keyword evidence="9" id="KW-0547">Nucleotide-binding</keyword>
<evidence type="ECO:0000256" key="2">
    <source>
        <dbReference type="ARBA" id="ARBA00022630"/>
    </source>
</evidence>
<dbReference type="PANTHER" id="PTHR43014">
    <property type="entry name" value="MERCURIC REDUCTASE"/>
    <property type="match status" value="1"/>
</dbReference>
<dbReference type="STRING" id="1122622.GCA_000421185_03507"/>
<dbReference type="InterPro" id="IPR001100">
    <property type="entry name" value="Pyr_nuc-diS_OxRdtase"/>
</dbReference>
<dbReference type="Proteomes" id="UP000219688">
    <property type="component" value="Unassembled WGS sequence"/>
</dbReference>
<dbReference type="SUPFAM" id="SSF55424">
    <property type="entry name" value="FAD/NAD-linked reductases, dimerisation (C-terminal) domain"/>
    <property type="match status" value="1"/>
</dbReference>
<dbReference type="Pfam" id="PF07992">
    <property type="entry name" value="Pyr_redox_2"/>
    <property type="match status" value="1"/>
</dbReference>
<name>A0A285VH16_9MICO</name>
<keyword evidence="4" id="KW-0521">NADP</keyword>
<dbReference type="InterPro" id="IPR036188">
    <property type="entry name" value="FAD/NAD-bd_sf"/>
</dbReference>
<dbReference type="SUPFAM" id="SSF51905">
    <property type="entry name" value="FAD/NAD(P)-binding domain"/>
    <property type="match status" value="1"/>
</dbReference>
<keyword evidence="7 11" id="KW-0676">Redox-active center</keyword>
<evidence type="ECO:0000256" key="3">
    <source>
        <dbReference type="ARBA" id="ARBA00022827"/>
    </source>
</evidence>
<evidence type="ECO:0000256" key="8">
    <source>
        <dbReference type="PIRSR" id="PIRSR000350-2"/>
    </source>
</evidence>
<comment type="similarity">
    <text evidence="1 11">Belongs to the class-I pyridine nucleotide-disulfide oxidoreductase family.</text>
</comment>
<accession>A0A285VH16</accession>
<dbReference type="EMBL" id="OBQK01000001">
    <property type="protein sequence ID" value="SOC52476.1"/>
    <property type="molecule type" value="Genomic_DNA"/>
</dbReference>
<feature type="active site" description="Proton acceptor" evidence="8">
    <location>
        <position position="460"/>
    </location>
</feature>
<feature type="binding site" evidence="9">
    <location>
        <begin position="193"/>
        <end position="200"/>
    </location>
    <ligand>
        <name>NAD(+)</name>
        <dbReference type="ChEBI" id="CHEBI:57540"/>
    </ligand>
</feature>
<keyword evidence="16" id="KW-1185">Reference proteome</keyword>
<dbReference type="GO" id="GO:0000166">
    <property type="term" value="F:nucleotide binding"/>
    <property type="evidence" value="ECO:0007669"/>
    <property type="project" value="UniProtKB-KW"/>
</dbReference>
<keyword evidence="2 11" id="KW-0285">Flavoprotein</keyword>
<evidence type="ECO:0000256" key="9">
    <source>
        <dbReference type="PIRSR" id="PIRSR000350-3"/>
    </source>
</evidence>
<feature type="binding site" evidence="9">
    <location>
        <position position="279"/>
    </location>
    <ligand>
        <name>NAD(+)</name>
        <dbReference type="ChEBI" id="CHEBI:57540"/>
    </ligand>
</feature>
<dbReference type="PROSITE" id="PS00076">
    <property type="entry name" value="PYRIDINE_REDOX_1"/>
    <property type="match status" value="1"/>
</dbReference>
<organism evidence="15 16">
    <name type="scientific">Ornithinimicrobium cerasi</name>
    <dbReference type="NCBI Taxonomy" id="2248773"/>
    <lineage>
        <taxon>Bacteria</taxon>
        <taxon>Bacillati</taxon>
        <taxon>Actinomycetota</taxon>
        <taxon>Actinomycetes</taxon>
        <taxon>Micrococcales</taxon>
        <taxon>Ornithinimicrobiaceae</taxon>
        <taxon>Ornithinimicrobium</taxon>
    </lineage>
</organism>
<dbReference type="Gene3D" id="3.50.50.60">
    <property type="entry name" value="FAD/NAD(P)-binding domain"/>
    <property type="match status" value="2"/>
</dbReference>
<evidence type="ECO:0000259" key="14">
    <source>
        <dbReference type="Pfam" id="PF07992"/>
    </source>
</evidence>
<dbReference type="AlphaFoldDB" id="A0A285VH16"/>
<feature type="binding site" evidence="9">
    <location>
        <position position="120"/>
    </location>
    <ligand>
        <name>FAD</name>
        <dbReference type="ChEBI" id="CHEBI:57692"/>
    </ligand>
</feature>
<evidence type="ECO:0000256" key="6">
    <source>
        <dbReference type="ARBA" id="ARBA00023157"/>
    </source>
</evidence>
<dbReference type="InterPro" id="IPR016156">
    <property type="entry name" value="FAD/NAD-linked_Rdtase_dimer_sf"/>
</dbReference>
<evidence type="ECO:0000256" key="12">
    <source>
        <dbReference type="SAM" id="MobiDB-lite"/>
    </source>
</evidence>
<protein>
    <submittedName>
        <fullName evidence="15">Mycothione reductase</fullName>
    </submittedName>
</protein>
<dbReference type="RefSeq" id="WP_097186753.1">
    <property type="nucleotide sequence ID" value="NZ_OBQK01000001.1"/>
</dbReference>
<dbReference type="InterPro" id="IPR012999">
    <property type="entry name" value="Pyr_OxRdtase_I_AS"/>
</dbReference>
<feature type="region of interest" description="Disordered" evidence="12">
    <location>
        <begin position="483"/>
        <end position="503"/>
    </location>
</feature>
<dbReference type="InterPro" id="IPR017817">
    <property type="entry name" value="Mycothione_reductase"/>
</dbReference>
<feature type="binding site" evidence="9">
    <location>
        <position position="56"/>
    </location>
    <ligand>
        <name>FAD</name>
        <dbReference type="ChEBI" id="CHEBI:57692"/>
    </ligand>
</feature>
<keyword evidence="6" id="KW-1015">Disulfide bond</keyword>
<dbReference type="PRINTS" id="PR00368">
    <property type="entry name" value="FADPNR"/>
</dbReference>
<dbReference type="InterPro" id="IPR023753">
    <property type="entry name" value="FAD/NAD-binding_dom"/>
</dbReference>
<dbReference type="NCBIfam" id="NF005884">
    <property type="entry name" value="PRK07846.1"/>
    <property type="match status" value="1"/>
</dbReference>